<evidence type="ECO:0000256" key="1">
    <source>
        <dbReference type="SAM" id="MobiDB-lite"/>
    </source>
</evidence>
<dbReference type="STRING" id="103827.A0A158RCU5"/>
<evidence type="ECO:0000313" key="3">
    <source>
        <dbReference type="Proteomes" id="UP000276776"/>
    </source>
</evidence>
<protein>
    <submittedName>
        <fullName evidence="4">RGS domain-containing protein</fullName>
    </submittedName>
</protein>
<proteinExistence type="predicted"/>
<feature type="region of interest" description="Disordered" evidence="1">
    <location>
        <begin position="454"/>
        <end position="477"/>
    </location>
</feature>
<dbReference type="EMBL" id="UYYF01004702">
    <property type="protein sequence ID" value="VDN06512.1"/>
    <property type="molecule type" value="Genomic_DNA"/>
</dbReference>
<feature type="compositionally biased region" description="Low complexity" evidence="1">
    <location>
        <begin position="334"/>
        <end position="358"/>
    </location>
</feature>
<accession>A0A158RCU5</accession>
<dbReference type="AlphaFoldDB" id="A0A158RCU5"/>
<reference evidence="4" key="1">
    <citation type="submission" date="2016-04" db="UniProtKB">
        <authorList>
            <consortium name="WormBaseParasite"/>
        </authorList>
    </citation>
    <scope>IDENTIFICATION</scope>
</reference>
<dbReference type="Proteomes" id="UP000276776">
    <property type="component" value="Unassembled WGS sequence"/>
</dbReference>
<gene>
    <name evidence="2" type="ORF">TCLT_LOCUS8920</name>
</gene>
<keyword evidence="3" id="KW-1185">Reference proteome</keyword>
<evidence type="ECO:0000313" key="2">
    <source>
        <dbReference type="EMBL" id="VDN06512.1"/>
    </source>
</evidence>
<dbReference type="WBParaSite" id="TCLT_0000893101-mRNA-1">
    <property type="protein sequence ID" value="TCLT_0000893101-mRNA-1"/>
    <property type="gene ID" value="TCLT_0000893101"/>
</dbReference>
<name>A0A158RCU5_THECL</name>
<evidence type="ECO:0000313" key="4">
    <source>
        <dbReference type="WBParaSite" id="TCLT_0000893101-mRNA-1"/>
    </source>
</evidence>
<feature type="region of interest" description="Disordered" evidence="1">
    <location>
        <begin position="328"/>
        <end position="361"/>
    </location>
</feature>
<organism evidence="4">
    <name type="scientific">Thelazia callipaeda</name>
    <name type="common">Oriental eyeworm</name>
    <name type="synonym">Parasitic nematode</name>
    <dbReference type="NCBI Taxonomy" id="103827"/>
    <lineage>
        <taxon>Eukaryota</taxon>
        <taxon>Metazoa</taxon>
        <taxon>Ecdysozoa</taxon>
        <taxon>Nematoda</taxon>
        <taxon>Chromadorea</taxon>
        <taxon>Rhabditida</taxon>
        <taxon>Spirurina</taxon>
        <taxon>Spiruromorpha</taxon>
        <taxon>Thelazioidea</taxon>
        <taxon>Thelaziidae</taxon>
        <taxon>Thelazia</taxon>
    </lineage>
</organism>
<sequence length="613" mass="70039">MLLKQMLSDQMDLLATIEDPRHTPGKEHDYAREQLLPGQAFHKNRKQPSLLSNFIITPPVAKPSITKYLFIKLILFIILRLLLYLVHSREQKLDRDRIVAPIFWPSSKSAFKSYQSLSSEKLSQVRTDPPQITSEVQIPREGILKPKPRHVVSNNNIGTCTKVLYSPQQSISNNKHKAEADVSISELNNTIQKQEMAYSESKIRRVKFIKDSSPRPPIEKGLDDPLRLKKFKSILSRFQMASDHVLRQQEERERRMRYGTSGYESDQGCYAEHFDQTAEFAYFEQDYRVKKNKPRHLQALTISIPAVRRGTRHSLPKQWSTQVNTTHIGTDVESPSPTMSGISSIPPSPPISSATSISQKPPNMFEVMSPTLISADSKKNETYFDLGNEKQQPFRSTALQRYESALGQRRCTRSISRPRPVFEHEEARNCDDTSQCSHVMQFASTKSYNKLKLSMQTPSHSPQLPPSEPRSPSTAISEDDSSLIANLYKQMTGNHFELLEYASLHLSKFFRNGNLTISKSILQRLKLNDLVFESPSPVFTKYSTYFFNAFIPHDNFLTSAVSVMAEPVFREYYSLLKSELSDRKMWDPPTLVELKVQADETDSALQIDTGLQT</sequence>
<reference evidence="2 3" key="2">
    <citation type="submission" date="2018-11" db="EMBL/GenBank/DDBJ databases">
        <authorList>
            <consortium name="Pathogen Informatics"/>
        </authorList>
    </citation>
    <scope>NUCLEOTIDE SEQUENCE [LARGE SCALE GENOMIC DNA]</scope>
</reference>
<dbReference type="OrthoDB" id="6381867at2759"/>